<feature type="compositionally biased region" description="Basic and acidic residues" evidence="1">
    <location>
        <begin position="99"/>
        <end position="112"/>
    </location>
</feature>
<evidence type="ECO:0000313" key="3">
    <source>
        <dbReference type="Proteomes" id="UP001516023"/>
    </source>
</evidence>
<feature type="compositionally biased region" description="Polar residues" evidence="1">
    <location>
        <begin position="813"/>
        <end position="833"/>
    </location>
</feature>
<dbReference type="AlphaFoldDB" id="A0ABD3QTH6"/>
<dbReference type="SUPFAM" id="SSF53590">
    <property type="entry name" value="Nucleoside hydrolase"/>
    <property type="match status" value="1"/>
</dbReference>
<organism evidence="2 3">
    <name type="scientific">Cyclotella cryptica</name>
    <dbReference type="NCBI Taxonomy" id="29204"/>
    <lineage>
        <taxon>Eukaryota</taxon>
        <taxon>Sar</taxon>
        <taxon>Stramenopiles</taxon>
        <taxon>Ochrophyta</taxon>
        <taxon>Bacillariophyta</taxon>
        <taxon>Coscinodiscophyceae</taxon>
        <taxon>Thalassiosirophycidae</taxon>
        <taxon>Stephanodiscales</taxon>
        <taxon>Stephanodiscaceae</taxon>
        <taxon>Cyclotella</taxon>
    </lineage>
</organism>
<keyword evidence="3" id="KW-1185">Reference proteome</keyword>
<feature type="region of interest" description="Disordered" evidence="1">
    <location>
        <begin position="631"/>
        <end position="676"/>
    </location>
</feature>
<proteinExistence type="predicted"/>
<feature type="region of interest" description="Disordered" evidence="1">
    <location>
        <begin position="802"/>
        <end position="833"/>
    </location>
</feature>
<dbReference type="EMBL" id="JABMIG020000017">
    <property type="protein sequence ID" value="KAL3802836.1"/>
    <property type="molecule type" value="Genomic_DNA"/>
</dbReference>
<accession>A0ABD3QTH6</accession>
<dbReference type="Proteomes" id="UP001516023">
    <property type="component" value="Unassembled WGS sequence"/>
</dbReference>
<reference evidence="2 3" key="1">
    <citation type="journal article" date="2020" name="G3 (Bethesda)">
        <title>Improved Reference Genome for Cyclotella cryptica CCMP332, a Model for Cell Wall Morphogenesis, Salinity Adaptation, and Lipid Production in Diatoms (Bacillariophyta).</title>
        <authorList>
            <person name="Roberts W.R."/>
            <person name="Downey K.M."/>
            <person name="Ruck E.C."/>
            <person name="Traller J.C."/>
            <person name="Alverson A.J."/>
        </authorList>
    </citation>
    <scope>NUCLEOTIDE SEQUENCE [LARGE SCALE GENOMIC DNA]</scope>
    <source>
        <strain evidence="2 3">CCMP332</strain>
    </source>
</reference>
<protein>
    <recommendedName>
        <fullName evidence="4">Inosine/uridine-preferring nucleoside hydrolase domain-containing protein</fullName>
    </recommendedName>
</protein>
<comment type="caution">
    <text evidence="2">The sequence shown here is derived from an EMBL/GenBank/DDBJ whole genome shotgun (WGS) entry which is preliminary data.</text>
</comment>
<dbReference type="Gene3D" id="3.90.245.10">
    <property type="entry name" value="Ribonucleoside hydrolase-like"/>
    <property type="match status" value="2"/>
</dbReference>
<feature type="compositionally biased region" description="Polar residues" evidence="1">
    <location>
        <begin position="1"/>
        <end position="19"/>
    </location>
</feature>
<feature type="region of interest" description="Disordered" evidence="1">
    <location>
        <begin position="83"/>
        <end position="112"/>
    </location>
</feature>
<sequence>MIKAPASSTASTAGEQSPSGLRDSVDTTTSIVATVAAALVAGISAYWLTSWTKKRVSYENDSSSLLLQQLNEIHQRLAALEQMKKKRNRRSSRSSLSFRADELQRHLDHSSPDREVKIAEAVVNAMPPERDFGTTPELRKNRLNRNKKASIDTNINAIDVASTDVDDDTELNLLPRTILTKGKSQKVSLLPQKRISLGGSDTTSTSSDDRDPSNHEPVPIVLISDPGQDLDDEMMFIMARHLVSLDLIEVKGVVANLHPSFARARLTRGTLDLLGLHRVPVGIGTDGGDLTGKHSSDQFESTASSYIVQEDGEAARGLESGHRLLQRLYDEAKQIQYVDVEEDGDEGSDCAIKHDGGVESSKDENTNKVSKKVARGGLVLVITSSMKDAAIFVRDNPSLFATKTREVVVMGGCKPIDSELAAKVAKAKPGDVGEKLYDSNISVWAQLAKTDCQADSAHNNMFDAAASEFLYSQCQKLNVTLTVVSRFAAYAAKMPRSVYDDIALTGSSIGWRLRNSQRSSIDQLWRRACSNDPNVRLGLPPRCDRKWFIDTFCGGDDDESRCSEDTAWDLVTGFMQYDTLALLAAIPGVREQYFEPFVLPPLKECKEKVDNNGNRAPQIDPHFELQDKIEDEDKNDHGDEEVTVKTKSTGGHAQRASEHARMSFLKSRRTSDPGPGFIQRAIAQANEDNSKIEFLKSLSPLESQVIPTAFERGTRNLIGVSEKEHNLKDPALLIDLLKSGYRSGILCNHHTQPHLILHMQLRWDNLADTLMTCLMLRSLWDMRLASVLDVIVTINPSDSASEQHFDEGVHKPFTSNDPTESLRSMYSNPEDQSPSTLRALAETIRDTFTLIGLSHVKFIVVAGANMDEHKQKCTEALLDLYESAPPIGVSLVLTATFTSVVTFVKDYPELFRNKTVRVVHTGGALVWPARWGWASGSSSANTCEHDATGDESGGGSSLTEEKILVPDPAAQNHRLDLSSARLFYKQAQSLSVPMVILSRHLAKECCIPRHFFDVLGSHGGGVGQRIYQSERNSLLNLWKCSSAPLGSSARGNLPDRCDRAWFARTFCAGAEANNDEDIWNAVDSVNLYSPIALLAALPGSTLKNYFKTMPFTVRSATHHVVGLTEEVPPRNVINPGELRSLVIQSLLSAALANESEFQKGLPPKVPIRMETEHRPRFYRARQSLGMSVTSTITTESQAIEDDDMWTFSEAARRELFSRTFVRTSRNLVMPKEKVRKFVSASDELQSIGFIPPHDEDISEDTS</sequence>
<name>A0ABD3QTH6_9STRA</name>
<feature type="region of interest" description="Disordered" evidence="1">
    <location>
        <begin position="1"/>
        <end position="24"/>
    </location>
</feature>
<dbReference type="InterPro" id="IPR036452">
    <property type="entry name" value="Ribo_hydro-like"/>
</dbReference>
<evidence type="ECO:0000313" key="2">
    <source>
        <dbReference type="EMBL" id="KAL3802836.1"/>
    </source>
</evidence>
<gene>
    <name evidence="2" type="ORF">HJC23_007613</name>
</gene>
<evidence type="ECO:0000256" key="1">
    <source>
        <dbReference type="SAM" id="MobiDB-lite"/>
    </source>
</evidence>
<feature type="compositionally biased region" description="Basic and acidic residues" evidence="1">
    <location>
        <begin position="634"/>
        <end position="644"/>
    </location>
</feature>
<feature type="region of interest" description="Disordered" evidence="1">
    <location>
        <begin position="191"/>
        <end position="218"/>
    </location>
</feature>
<evidence type="ECO:0008006" key="4">
    <source>
        <dbReference type="Google" id="ProtNLM"/>
    </source>
</evidence>